<sequence length="218" mass="25448">MGPNMKNLKKRKVVAAPRVEEINFDSENRQEWLTGFHKRKVQRAKHAAENAAKQYKEDKKAMRKKERKKDFEQAMDEHSKVLQRMKEDAGDISDGEESADAWEGIEEPPAVDYEAEYIDEDKYTTVTVEEMDASREGLLKSAHENDTDMDEETEKPVETKEAETKTAKKRKPRSAASEAARKKKRNFRYESKEVRRETQRKQRNVKSKKAKARKEKDA</sequence>
<dbReference type="Pfam" id="PF09805">
    <property type="entry name" value="Nop25"/>
    <property type="match status" value="1"/>
</dbReference>
<evidence type="ECO:0000256" key="4">
    <source>
        <dbReference type="ARBA" id="ARBA00023242"/>
    </source>
</evidence>
<name>A0A9W4MHQ8_PENOL</name>
<feature type="compositionally biased region" description="Basic residues" evidence="5">
    <location>
        <begin position="201"/>
        <end position="218"/>
    </location>
</feature>
<reference evidence="6" key="1">
    <citation type="submission" date="2021-07" db="EMBL/GenBank/DDBJ databases">
        <authorList>
            <person name="Branca A.L. A."/>
        </authorList>
    </citation>
    <scope>NUCLEOTIDE SEQUENCE</scope>
</reference>
<feature type="compositionally biased region" description="Basic and acidic residues" evidence="5">
    <location>
        <begin position="132"/>
        <end position="146"/>
    </location>
</feature>
<feature type="compositionally biased region" description="Basic and acidic residues" evidence="5">
    <location>
        <begin position="187"/>
        <end position="200"/>
    </location>
</feature>
<comment type="subcellular location">
    <subcellularLocation>
        <location evidence="1">Nucleus</location>
        <location evidence="1">Nucleolus</location>
    </subcellularLocation>
</comment>
<evidence type="ECO:0000256" key="5">
    <source>
        <dbReference type="SAM" id="MobiDB-lite"/>
    </source>
</evidence>
<protein>
    <recommendedName>
        <fullName evidence="8">Protein required for cell viability Rrp17</fullName>
    </recommendedName>
</protein>
<organism evidence="6 7">
    <name type="scientific">Penicillium olsonii</name>
    <dbReference type="NCBI Taxonomy" id="99116"/>
    <lineage>
        <taxon>Eukaryota</taxon>
        <taxon>Fungi</taxon>
        <taxon>Dikarya</taxon>
        <taxon>Ascomycota</taxon>
        <taxon>Pezizomycotina</taxon>
        <taxon>Eurotiomycetes</taxon>
        <taxon>Eurotiomycetidae</taxon>
        <taxon>Eurotiales</taxon>
        <taxon>Aspergillaceae</taxon>
        <taxon>Penicillium</taxon>
    </lineage>
</organism>
<evidence type="ECO:0008006" key="8">
    <source>
        <dbReference type="Google" id="ProtNLM"/>
    </source>
</evidence>
<feature type="region of interest" description="Disordered" evidence="5">
    <location>
        <begin position="46"/>
        <end position="218"/>
    </location>
</feature>
<feature type="compositionally biased region" description="Basic and acidic residues" evidence="5">
    <location>
        <begin position="154"/>
        <end position="166"/>
    </location>
</feature>
<dbReference type="PANTHER" id="PTHR14577:SF0">
    <property type="entry name" value="NUCLEOLAR PROTEIN 12"/>
    <property type="match status" value="1"/>
</dbReference>
<proteinExistence type="inferred from homology"/>
<comment type="similarity">
    <text evidence="2">Belongs to the RRP17 family.</text>
</comment>
<feature type="compositionally biased region" description="Acidic residues" evidence="5">
    <location>
        <begin position="90"/>
        <end position="106"/>
    </location>
</feature>
<keyword evidence="7" id="KW-1185">Reference proteome</keyword>
<dbReference type="OrthoDB" id="551633at2759"/>
<dbReference type="GO" id="GO:0005730">
    <property type="term" value="C:nucleolus"/>
    <property type="evidence" value="ECO:0007669"/>
    <property type="project" value="UniProtKB-SubCell"/>
</dbReference>
<evidence type="ECO:0000256" key="2">
    <source>
        <dbReference type="ARBA" id="ARBA00007175"/>
    </source>
</evidence>
<evidence type="ECO:0000256" key="1">
    <source>
        <dbReference type="ARBA" id="ARBA00004604"/>
    </source>
</evidence>
<dbReference type="Proteomes" id="UP001153618">
    <property type="component" value="Unassembled WGS sequence"/>
</dbReference>
<comment type="caution">
    <text evidence="6">The sequence shown here is derived from an EMBL/GenBank/DDBJ whole genome shotgun (WGS) entry which is preliminary data.</text>
</comment>
<evidence type="ECO:0000313" key="7">
    <source>
        <dbReference type="Proteomes" id="UP001153618"/>
    </source>
</evidence>
<evidence type="ECO:0000256" key="3">
    <source>
        <dbReference type="ARBA" id="ARBA00023054"/>
    </source>
</evidence>
<dbReference type="GO" id="GO:0019843">
    <property type="term" value="F:rRNA binding"/>
    <property type="evidence" value="ECO:0007669"/>
    <property type="project" value="TreeGrafter"/>
</dbReference>
<dbReference type="PANTHER" id="PTHR14577">
    <property type="entry name" value="NUCLEOLAR PROTEIN 12"/>
    <property type="match status" value="1"/>
</dbReference>
<gene>
    <name evidence="6" type="ORF">POLS_LOCUS90</name>
</gene>
<keyword evidence="3" id="KW-0175">Coiled coil</keyword>
<dbReference type="AlphaFoldDB" id="A0A9W4MHQ8"/>
<accession>A0A9W4MHQ8</accession>
<dbReference type="EMBL" id="CAJVOS010000006">
    <property type="protein sequence ID" value="CAG7938211.1"/>
    <property type="molecule type" value="Genomic_DNA"/>
</dbReference>
<keyword evidence="4" id="KW-0539">Nucleus</keyword>
<dbReference type="InterPro" id="IPR019186">
    <property type="entry name" value="Nucleolar_protein_12"/>
</dbReference>
<feature type="compositionally biased region" description="Basic and acidic residues" evidence="5">
    <location>
        <begin position="68"/>
        <end position="89"/>
    </location>
</feature>
<evidence type="ECO:0000313" key="6">
    <source>
        <dbReference type="EMBL" id="CAG7938211.1"/>
    </source>
</evidence>